<gene>
    <name evidence="1" type="ORF">FLM9_502</name>
</gene>
<accession>A0A165B283</accession>
<organism evidence="1 2">
    <name type="scientific">Candidatus Synechococcus spongiarum</name>
    <dbReference type="NCBI Taxonomy" id="431041"/>
    <lineage>
        <taxon>Bacteria</taxon>
        <taxon>Bacillati</taxon>
        <taxon>Cyanobacteriota</taxon>
        <taxon>Cyanophyceae</taxon>
        <taxon>Synechococcales</taxon>
        <taxon>Synechococcaceae</taxon>
        <taxon>Synechococcus</taxon>
    </lineage>
</organism>
<dbReference type="Proteomes" id="UP000182631">
    <property type="component" value="Unassembled WGS sequence"/>
</dbReference>
<sequence length="95" mass="10184">MMERRLQELWSQLQGKKPHFLTEIRLQGIGGINNLKATFDYPVSVIAGGNASGKSTVLFAAACAYRVPRAGVKDFVPSTCFLTTAPRAGARGSQG</sequence>
<evidence type="ECO:0008006" key="3">
    <source>
        <dbReference type="Google" id="ProtNLM"/>
    </source>
</evidence>
<reference evidence="2" key="1">
    <citation type="submission" date="2016-02" db="EMBL/GenBank/DDBJ databases">
        <authorList>
            <person name="liu f."/>
        </authorList>
    </citation>
    <scope>NUCLEOTIDE SEQUENCE [LARGE SCALE GENOMIC DNA]</scope>
</reference>
<dbReference type="OrthoDB" id="9809324at2"/>
<evidence type="ECO:0000313" key="1">
    <source>
        <dbReference type="EMBL" id="SAY38606.1"/>
    </source>
</evidence>
<dbReference type="InterPro" id="IPR027417">
    <property type="entry name" value="P-loop_NTPase"/>
</dbReference>
<dbReference type="Gene3D" id="3.40.50.300">
    <property type="entry name" value="P-loop containing nucleotide triphosphate hydrolases"/>
    <property type="match status" value="1"/>
</dbReference>
<name>A0A165B283_9SYNE</name>
<dbReference type="AlphaFoldDB" id="A0A165B283"/>
<keyword evidence="2" id="KW-1185">Reference proteome</keyword>
<evidence type="ECO:0000313" key="2">
    <source>
        <dbReference type="Proteomes" id="UP000182631"/>
    </source>
</evidence>
<protein>
    <recommendedName>
        <fullName evidence="3">Rad50/SbcC-type AAA domain-containing protein</fullName>
    </recommendedName>
</protein>
<dbReference type="EMBL" id="FITM01000059">
    <property type="protein sequence ID" value="SAY38606.1"/>
    <property type="molecule type" value="Genomic_DNA"/>
</dbReference>
<proteinExistence type="predicted"/>
<dbReference type="RefSeq" id="WP_143324563.1">
    <property type="nucleotide sequence ID" value="NZ_FITM01000059.1"/>
</dbReference>
<dbReference type="SUPFAM" id="SSF52540">
    <property type="entry name" value="P-loop containing nucleoside triphosphate hydrolases"/>
    <property type="match status" value="1"/>
</dbReference>